<dbReference type="EMBL" id="MU839827">
    <property type="protein sequence ID" value="KAK1760803.1"/>
    <property type="molecule type" value="Genomic_DNA"/>
</dbReference>
<dbReference type="GO" id="GO:0098703">
    <property type="term" value="P:calcium ion import across plasma membrane"/>
    <property type="evidence" value="ECO:0007669"/>
    <property type="project" value="InterPro"/>
</dbReference>
<comment type="caution">
    <text evidence="1">The sequence shown here is derived from an EMBL/GenBank/DDBJ whole genome shotgun (WGS) entry which is preliminary data.</text>
</comment>
<name>A0AAJ0BP64_9PEZI</name>
<protein>
    <submittedName>
        <fullName evidence="1">Stretch-activated Ca2+-permeable channel component-domain-containing protein</fullName>
    </submittedName>
</protein>
<dbReference type="Gene3D" id="1.10.2000.10">
    <property type="entry name" value="Frizzled cysteine-rich domain"/>
    <property type="match status" value="1"/>
</dbReference>
<sequence length="620" mass="67217">MQLSPLQSRLAASLMASCLLIIIYFTLFSPHFAMALELQEPDQIVTDEPDIPSFDRSILARAPAGVTALTNNEAMPMNVVPGTTQFFVFTVLPTSSRSLELRSEHDGLLAPGEEEAVVAVEPPAGAQHRPLAKRQSSRMVYISANTCEQPRAVNVSTTAQSPPQLTLYVSTSPSNQSPGPLPGPVQRDVDDQVAIEFVEGAVMYNVTTTGDLFMGVSAPEIPSGFDGSFNFRLAASTDAYFYTYNVEDDADLIWVDSDSQGALLITHNLTQSSDPVIEQKVMSTQPYVMFAQNKNDTSIIGLMHSFCGLENHAQIAATKNGQFSAMVSTGMTKRGQGNLPKQQFFFTGLNSSSSYLGILARDGNLTSGNGQIAGGGHVFKATNFSTKSDHGNCAIIVDLEFCDQVAYSVPSNPNFGNATKLAKFYDNLAIQAYDNFNKSLAQVPCEADSTQRYSLVRNCTHCATAYKDWLCSILMPRCEDFDNPAPYLHPRAMAQPFPNGDTLDEATRAQFPLADTRAFRQSRVSQIDDIIKPGPYKELLPCEDLCYNIIQSCPASFNFGCPRPGVVGFNSSYARRDPSGLLTCNYPGSAHLESGARRAISSSPWAAVGFVLGAVIVLLI</sequence>
<evidence type="ECO:0000313" key="2">
    <source>
        <dbReference type="Proteomes" id="UP001239445"/>
    </source>
</evidence>
<dbReference type="InterPro" id="IPR024338">
    <property type="entry name" value="MID1/Yam8"/>
</dbReference>
<evidence type="ECO:0000313" key="1">
    <source>
        <dbReference type="EMBL" id="KAK1760803.1"/>
    </source>
</evidence>
<organism evidence="1 2">
    <name type="scientific">Echria macrotheca</name>
    <dbReference type="NCBI Taxonomy" id="438768"/>
    <lineage>
        <taxon>Eukaryota</taxon>
        <taxon>Fungi</taxon>
        <taxon>Dikarya</taxon>
        <taxon>Ascomycota</taxon>
        <taxon>Pezizomycotina</taxon>
        <taxon>Sordariomycetes</taxon>
        <taxon>Sordariomycetidae</taxon>
        <taxon>Sordariales</taxon>
        <taxon>Schizotheciaceae</taxon>
        <taxon>Echria</taxon>
    </lineage>
</organism>
<accession>A0AAJ0BP64</accession>
<dbReference type="PANTHER" id="PTHR39142">
    <property type="entry name" value="MID1P"/>
    <property type="match status" value="1"/>
</dbReference>
<reference evidence="1" key="1">
    <citation type="submission" date="2023-06" db="EMBL/GenBank/DDBJ databases">
        <title>Genome-scale phylogeny and comparative genomics of the fungal order Sordariales.</title>
        <authorList>
            <consortium name="Lawrence Berkeley National Laboratory"/>
            <person name="Hensen N."/>
            <person name="Bonometti L."/>
            <person name="Westerberg I."/>
            <person name="Brannstrom I.O."/>
            <person name="Guillou S."/>
            <person name="Cros-Aarteil S."/>
            <person name="Calhoun S."/>
            <person name="Haridas S."/>
            <person name="Kuo A."/>
            <person name="Mondo S."/>
            <person name="Pangilinan J."/>
            <person name="Riley R."/>
            <person name="Labutti K."/>
            <person name="Andreopoulos B."/>
            <person name="Lipzen A."/>
            <person name="Chen C."/>
            <person name="Yanf M."/>
            <person name="Daum C."/>
            <person name="Ng V."/>
            <person name="Clum A."/>
            <person name="Steindorff A."/>
            <person name="Ohm R."/>
            <person name="Martin F."/>
            <person name="Silar P."/>
            <person name="Natvig D."/>
            <person name="Lalanne C."/>
            <person name="Gautier V."/>
            <person name="Ament-Velasquez S.L."/>
            <person name="Kruys A."/>
            <person name="Hutchinson M.I."/>
            <person name="Powell A.J."/>
            <person name="Barry K."/>
            <person name="Miller A.N."/>
            <person name="Grigoriev I.V."/>
            <person name="Debuchy R."/>
            <person name="Gladieux P."/>
            <person name="Thoren M.H."/>
            <person name="Johannesson H."/>
        </authorList>
    </citation>
    <scope>NUCLEOTIDE SEQUENCE</scope>
    <source>
        <strain evidence="1">PSN4</strain>
    </source>
</reference>
<dbReference type="GO" id="GO:0005262">
    <property type="term" value="F:calcium channel activity"/>
    <property type="evidence" value="ECO:0007669"/>
    <property type="project" value="InterPro"/>
</dbReference>
<dbReference type="PANTHER" id="PTHR39142:SF1">
    <property type="entry name" value="AEL197CP"/>
    <property type="match status" value="1"/>
</dbReference>
<dbReference type="InterPro" id="IPR036790">
    <property type="entry name" value="Frizzled_dom_sf"/>
</dbReference>
<keyword evidence="2" id="KW-1185">Reference proteome</keyword>
<proteinExistence type="predicted"/>
<dbReference type="AlphaFoldDB" id="A0AAJ0BP64"/>
<gene>
    <name evidence="1" type="ORF">QBC47DRAFT_14686</name>
</gene>
<dbReference type="Pfam" id="PF12929">
    <property type="entry name" value="Mid1"/>
    <property type="match status" value="1"/>
</dbReference>
<dbReference type="Proteomes" id="UP001239445">
    <property type="component" value="Unassembled WGS sequence"/>
</dbReference>